<protein>
    <submittedName>
        <fullName evidence="1">Uncharacterized protein</fullName>
    </submittedName>
</protein>
<reference evidence="1 2" key="1">
    <citation type="journal article" date="2017" name="Curr. Biol.">
        <title>Genome architecture and evolution of a unichromosomal asexual nematode.</title>
        <authorList>
            <person name="Fradin H."/>
            <person name="Zegar C."/>
            <person name="Gutwein M."/>
            <person name="Lucas J."/>
            <person name="Kovtun M."/>
            <person name="Corcoran D."/>
            <person name="Baugh L.R."/>
            <person name="Kiontke K."/>
            <person name="Gunsalus K."/>
            <person name="Fitch D.H."/>
            <person name="Piano F."/>
        </authorList>
    </citation>
    <scope>NUCLEOTIDE SEQUENCE [LARGE SCALE GENOMIC DNA]</scope>
    <source>
        <strain evidence="1">PF1309</strain>
    </source>
</reference>
<name>A0A2A2J8S7_9BILA</name>
<proteinExistence type="predicted"/>
<keyword evidence="2" id="KW-1185">Reference proteome</keyword>
<dbReference type="AlphaFoldDB" id="A0A2A2J8S7"/>
<accession>A0A2A2J8S7</accession>
<sequence length="129" mass="15072">MEGAWRCRRQRRRRGKHVCHRSNGSGKREEEVVDLEMRDGTVPDTILWDPVKHPTKLLMSDRTHVDIDRPPVFHTHAHFFLVPPLPLSLLSPQKASVEYERVILVCRIAWCPSAFLKIINFYPRVQPPT</sequence>
<gene>
    <name evidence="1" type="ORF">WR25_11782</name>
</gene>
<dbReference type="EMBL" id="LIAE01010598">
    <property type="protein sequence ID" value="PAV58166.1"/>
    <property type="molecule type" value="Genomic_DNA"/>
</dbReference>
<organism evidence="1 2">
    <name type="scientific">Diploscapter pachys</name>
    <dbReference type="NCBI Taxonomy" id="2018661"/>
    <lineage>
        <taxon>Eukaryota</taxon>
        <taxon>Metazoa</taxon>
        <taxon>Ecdysozoa</taxon>
        <taxon>Nematoda</taxon>
        <taxon>Chromadorea</taxon>
        <taxon>Rhabditida</taxon>
        <taxon>Rhabditina</taxon>
        <taxon>Rhabditomorpha</taxon>
        <taxon>Rhabditoidea</taxon>
        <taxon>Rhabditidae</taxon>
        <taxon>Diploscapter</taxon>
    </lineage>
</organism>
<evidence type="ECO:0000313" key="2">
    <source>
        <dbReference type="Proteomes" id="UP000218231"/>
    </source>
</evidence>
<dbReference type="Proteomes" id="UP000218231">
    <property type="component" value="Unassembled WGS sequence"/>
</dbReference>
<comment type="caution">
    <text evidence="1">The sequence shown here is derived from an EMBL/GenBank/DDBJ whole genome shotgun (WGS) entry which is preliminary data.</text>
</comment>
<evidence type="ECO:0000313" key="1">
    <source>
        <dbReference type="EMBL" id="PAV58166.1"/>
    </source>
</evidence>